<dbReference type="Pfam" id="PF00550">
    <property type="entry name" value="PP-binding"/>
    <property type="match status" value="1"/>
</dbReference>
<organism evidence="2 3">
    <name type="scientific">Actinoplanes sichuanensis</name>
    <dbReference type="NCBI Taxonomy" id="512349"/>
    <lineage>
        <taxon>Bacteria</taxon>
        <taxon>Bacillati</taxon>
        <taxon>Actinomycetota</taxon>
        <taxon>Actinomycetes</taxon>
        <taxon>Micromonosporales</taxon>
        <taxon>Micromonosporaceae</taxon>
        <taxon>Actinoplanes</taxon>
    </lineage>
</organism>
<sequence length="113" mass="12268">MTNSPMSDDTVPEDVNAGKDTTELVRSVLAAVLSEQQLGEDSLDENDDFFLRGGNSLLVPIVASRLYEQLHRKIPLRVIVRHRSAAAIAGWLDAESTAPTTGPGRPMTLPSRL</sequence>
<dbReference type="EMBL" id="JBHTMK010000067">
    <property type="protein sequence ID" value="MFD1373439.1"/>
    <property type="molecule type" value="Genomic_DNA"/>
</dbReference>
<dbReference type="Gene3D" id="1.10.1200.10">
    <property type="entry name" value="ACP-like"/>
    <property type="match status" value="1"/>
</dbReference>
<reference evidence="3" key="1">
    <citation type="journal article" date="2019" name="Int. J. Syst. Evol. Microbiol.">
        <title>The Global Catalogue of Microorganisms (GCM) 10K type strain sequencing project: providing services to taxonomists for standard genome sequencing and annotation.</title>
        <authorList>
            <consortium name="The Broad Institute Genomics Platform"/>
            <consortium name="The Broad Institute Genome Sequencing Center for Infectious Disease"/>
            <person name="Wu L."/>
            <person name="Ma J."/>
        </authorList>
    </citation>
    <scope>NUCLEOTIDE SEQUENCE [LARGE SCALE GENOMIC DNA]</scope>
    <source>
        <strain evidence="3">CCM 7526</strain>
    </source>
</reference>
<feature type="domain" description="Carrier" evidence="1">
    <location>
        <begin position="19"/>
        <end position="96"/>
    </location>
</feature>
<accession>A0ABW4AS82</accession>
<dbReference type="SUPFAM" id="SSF47336">
    <property type="entry name" value="ACP-like"/>
    <property type="match status" value="1"/>
</dbReference>
<proteinExistence type="predicted"/>
<evidence type="ECO:0000259" key="1">
    <source>
        <dbReference type="PROSITE" id="PS50075"/>
    </source>
</evidence>
<dbReference type="InterPro" id="IPR036736">
    <property type="entry name" value="ACP-like_sf"/>
</dbReference>
<evidence type="ECO:0000313" key="2">
    <source>
        <dbReference type="EMBL" id="MFD1373439.1"/>
    </source>
</evidence>
<evidence type="ECO:0000313" key="3">
    <source>
        <dbReference type="Proteomes" id="UP001597183"/>
    </source>
</evidence>
<gene>
    <name evidence="2" type="ORF">ACFQ5G_49610</name>
</gene>
<protein>
    <submittedName>
        <fullName evidence="2">Phosphopantetheine-binding protein</fullName>
    </submittedName>
</protein>
<dbReference type="PROSITE" id="PS50075">
    <property type="entry name" value="CARRIER"/>
    <property type="match status" value="1"/>
</dbReference>
<dbReference type="Proteomes" id="UP001597183">
    <property type="component" value="Unassembled WGS sequence"/>
</dbReference>
<dbReference type="InterPro" id="IPR009081">
    <property type="entry name" value="PP-bd_ACP"/>
</dbReference>
<comment type="caution">
    <text evidence="2">The sequence shown here is derived from an EMBL/GenBank/DDBJ whole genome shotgun (WGS) entry which is preliminary data.</text>
</comment>
<dbReference type="RefSeq" id="WP_317796750.1">
    <property type="nucleotide sequence ID" value="NZ_AP028461.1"/>
</dbReference>
<name>A0ABW4AS82_9ACTN</name>
<keyword evidence="3" id="KW-1185">Reference proteome</keyword>